<organism evidence="2">
    <name type="scientific">marine metagenome</name>
    <dbReference type="NCBI Taxonomy" id="408172"/>
    <lineage>
        <taxon>unclassified sequences</taxon>
        <taxon>metagenomes</taxon>
        <taxon>ecological metagenomes</taxon>
    </lineage>
</organism>
<name>A0A382R824_9ZZZZ</name>
<reference evidence="2" key="1">
    <citation type="submission" date="2018-05" db="EMBL/GenBank/DDBJ databases">
        <authorList>
            <person name="Lanie J.A."/>
            <person name="Ng W.-L."/>
            <person name="Kazmierczak K.M."/>
            <person name="Andrzejewski T.M."/>
            <person name="Davidsen T.M."/>
            <person name="Wayne K.J."/>
            <person name="Tettelin H."/>
            <person name="Glass J.I."/>
            <person name="Rusch D."/>
            <person name="Podicherti R."/>
            <person name="Tsui H.-C.T."/>
            <person name="Winkler M.E."/>
        </authorList>
    </citation>
    <scope>NUCLEOTIDE SEQUENCE</scope>
</reference>
<dbReference type="EMBL" id="UINC01119384">
    <property type="protein sequence ID" value="SVC93168.1"/>
    <property type="molecule type" value="Genomic_DNA"/>
</dbReference>
<gene>
    <name evidence="2" type="ORF">METZ01_LOCUS346022</name>
</gene>
<dbReference type="AlphaFoldDB" id="A0A382R824"/>
<accession>A0A382R824</accession>
<evidence type="ECO:0000313" key="2">
    <source>
        <dbReference type="EMBL" id="SVC93168.1"/>
    </source>
</evidence>
<dbReference type="InterPro" id="IPR017896">
    <property type="entry name" value="4Fe4S_Fe-S-bd"/>
</dbReference>
<feature type="domain" description="4Fe-4S ferredoxin-type" evidence="1">
    <location>
        <begin position="39"/>
        <end position="68"/>
    </location>
</feature>
<dbReference type="Pfam" id="PF14697">
    <property type="entry name" value="Fer4_21"/>
    <property type="match status" value="1"/>
</dbReference>
<sequence length="93" mass="10003">VYNIAWVDNDKCIADKGCRLCIMYCPEADCIMMDESTNKAIVIEPRCKGCDLCKVVCSTHNAITMFPVDATTGKVIMGADEAETAGLGQAYSG</sequence>
<dbReference type="SUPFAM" id="SSF54862">
    <property type="entry name" value="4Fe-4S ferredoxins"/>
    <property type="match status" value="1"/>
</dbReference>
<dbReference type="Gene3D" id="3.30.70.20">
    <property type="match status" value="1"/>
</dbReference>
<dbReference type="PROSITE" id="PS51379">
    <property type="entry name" value="4FE4S_FER_2"/>
    <property type="match status" value="2"/>
</dbReference>
<feature type="domain" description="4Fe-4S ferredoxin-type" evidence="1">
    <location>
        <begin position="3"/>
        <end position="36"/>
    </location>
</feature>
<feature type="non-terminal residue" evidence="2">
    <location>
        <position position="1"/>
    </location>
</feature>
<protein>
    <recommendedName>
        <fullName evidence="1">4Fe-4S ferredoxin-type domain-containing protein</fullName>
    </recommendedName>
</protein>
<evidence type="ECO:0000259" key="1">
    <source>
        <dbReference type="PROSITE" id="PS51379"/>
    </source>
</evidence>
<proteinExistence type="predicted"/>